<evidence type="ECO:0000256" key="3">
    <source>
        <dbReference type="ARBA" id="ARBA00022670"/>
    </source>
</evidence>
<proteinExistence type="inferred from homology"/>
<feature type="region of interest" description="Disordered" evidence="9">
    <location>
        <begin position="668"/>
        <end position="705"/>
    </location>
</feature>
<dbReference type="InterPro" id="IPR001394">
    <property type="entry name" value="Peptidase_C19_UCH"/>
</dbReference>
<organism evidence="11 12">
    <name type="scientific">Cardamine amara subsp. amara</name>
    <dbReference type="NCBI Taxonomy" id="228776"/>
    <lineage>
        <taxon>Eukaryota</taxon>
        <taxon>Viridiplantae</taxon>
        <taxon>Streptophyta</taxon>
        <taxon>Embryophyta</taxon>
        <taxon>Tracheophyta</taxon>
        <taxon>Spermatophyta</taxon>
        <taxon>Magnoliopsida</taxon>
        <taxon>eudicotyledons</taxon>
        <taxon>Gunneridae</taxon>
        <taxon>Pentapetalae</taxon>
        <taxon>rosids</taxon>
        <taxon>malvids</taxon>
        <taxon>Brassicales</taxon>
        <taxon>Brassicaceae</taxon>
        <taxon>Cardamineae</taxon>
        <taxon>Cardamine</taxon>
    </lineage>
</organism>
<protein>
    <recommendedName>
        <fullName evidence="8">Ubiquitin carboxyl-terminal hydrolase</fullName>
        <ecNumber evidence="8">3.4.19.12</ecNumber>
    </recommendedName>
</protein>
<dbReference type="PANTHER" id="PTHR24006">
    <property type="entry name" value="UBIQUITIN CARBOXYL-TERMINAL HYDROLASE"/>
    <property type="match status" value="1"/>
</dbReference>
<evidence type="ECO:0000313" key="11">
    <source>
        <dbReference type="EMBL" id="KAL1200653.1"/>
    </source>
</evidence>
<feature type="compositionally biased region" description="Low complexity" evidence="9">
    <location>
        <begin position="1"/>
        <end position="16"/>
    </location>
</feature>
<evidence type="ECO:0000256" key="8">
    <source>
        <dbReference type="RuleBase" id="RU366025"/>
    </source>
</evidence>
<feature type="compositionally biased region" description="Low complexity" evidence="9">
    <location>
        <begin position="60"/>
        <end position="69"/>
    </location>
</feature>
<dbReference type="InterPro" id="IPR018200">
    <property type="entry name" value="USP_CS"/>
</dbReference>
<keyword evidence="5 8" id="KW-0378">Hydrolase</keyword>
<dbReference type="EMBL" id="JBANAX010000614">
    <property type="protein sequence ID" value="KAL1200653.1"/>
    <property type="molecule type" value="Genomic_DNA"/>
</dbReference>
<comment type="function">
    <text evidence="7 8">Recognizes and hydrolyzes the peptide bond at the C-terminal Gly of ubiquitin. Involved in the processing of poly-ubiquitin precursors as well as that of ubiquitinated proteins.</text>
</comment>
<dbReference type="PANTHER" id="PTHR24006:SF747">
    <property type="entry name" value="UBIQUITIN CARBOXYL-TERMINAL HYDROLASE 20"/>
    <property type="match status" value="1"/>
</dbReference>
<dbReference type="PROSITE" id="PS50235">
    <property type="entry name" value="USP_3"/>
    <property type="match status" value="1"/>
</dbReference>
<evidence type="ECO:0000259" key="10">
    <source>
        <dbReference type="PROSITE" id="PS50235"/>
    </source>
</evidence>
<evidence type="ECO:0000256" key="7">
    <source>
        <dbReference type="ARBA" id="ARBA00037450"/>
    </source>
</evidence>
<dbReference type="EC" id="3.4.19.12" evidence="8"/>
<dbReference type="InterPro" id="IPR038765">
    <property type="entry name" value="Papain-like_cys_pep_sf"/>
</dbReference>
<dbReference type="Proteomes" id="UP001558713">
    <property type="component" value="Unassembled WGS sequence"/>
</dbReference>
<dbReference type="AlphaFoldDB" id="A0ABD1A1B9"/>
<evidence type="ECO:0000256" key="5">
    <source>
        <dbReference type="ARBA" id="ARBA00022801"/>
    </source>
</evidence>
<dbReference type="Gene3D" id="3.90.70.10">
    <property type="entry name" value="Cysteine proteinases"/>
    <property type="match status" value="1"/>
</dbReference>
<gene>
    <name evidence="11" type="ORF">V5N11_019839</name>
</gene>
<feature type="compositionally biased region" description="Basic and acidic residues" evidence="9">
    <location>
        <begin position="50"/>
        <end position="59"/>
    </location>
</feature>
<feature type="domain" description="USP" evidence="10">
    <location>
        <begin position="185"/>
        <end position="490"/>
    </location>
</feature>
<evidence type="ECO:0000256" key="9">
    <source>
        <dbReference type="SAM" id="MobiDB-lite"/>
    </source>
</evidence>
<feature type="region of interest" description="Disordered" evidence="9">
    <location>
        <begin position="1"/>
        <end position="90"/>
    </location>
</feature>
<evidence type="ECO:0000313" key="12">
    <source>
        <dbReference type="Proteomes" id="UP001558713"/>
    </source>
</evidence>
<dbReference type="CDD" id="cd02661">
    <property type="entry name" value="Peptidase_C19E"/>
    <property type="match status" value="1"/>
</dbReference>
<dbReference type="GO" id="GO:0004843">
    <property type="term" value="F:cysteine-type deubiquitinase activity"/>
    <property type="evidence" value="ECO:0007669"/>
    <property type="project" value="UniProtKB-UniRule"/>
</dbReference>
<sequence>MIMANSDVSSSTSSRSPLIPNPDATLDESSSPIASIEDKVVKSLALSSPNRDRDNHDSPISDGVSTSSSSEDDETVSEDSPDGLEHDGFSNATQVMPESQILPLNYSGCNNNAIDDIDDGIWDACSPEHAEHHHRWTPNVSPGYGSDDDDNDNSKMECSQPQPLSLGFKQVEPLKIEEPITGVGAGIWNLGNTCFLNSVLQCLTHTVPLVESLRSYKYQNPCNCGNEFCVIRALRYHIESALRPPRYPLAPDYFLNNLNYFSPDFHRYQQEDAHEFLQAFLDKLERCCLDRRTYRGYMSSPDASIVEHVFGGRLVSGLRCCNCNSVSETFEKSVGISLEIEHVDTLWSALESFTSVEKLDEQLTCDNCKEKVSKEKQLLLDKLPLVAIFHLKRFKNNGLYMEKIFKHVKIPLELDLQPYMRDSQENGVSTKYHLYALVEHFGYSVAYGHYSSYVRSAPKIWHQFDDLQVTRIDEESVLAQDSYILFYVKEGTPWFSRAFEEMQPLLEASLRNSSPQSVLDSTNGECLSEISYEAVDKSNKPCDSAGVSNQNVKTEENFVSLSDEQSEDLFLSAESSNEDSPMELLLDPLETEDSYNPCTEKEPDSCLAIERASTGDDFFPLLMVDPSPNQQVGTFQTLLKQFEETTKNEEGPCKQPLLISDIADSKEAEFAQRDPVKKPSPRARELQDQAISTTTGSPPKKIKTA</sequence>
<feature type="compositionally biased region" description="Basic and acidic residues" evidence="9">
    <location>
        <begin position="668"/>
        <end position="687"/>
    </location>
</feature>
<feature type="region of interest" description="Disordered" evidence="9">
    <location>
        <begin position="132"/>
        <end position="161"/>
    </location>
</feature>
<comment type="similarity">
    <text evidence="2 8">Belongs to the peptidase C19 family.</text>
</comment>
<dbReference type="PROSITE" id="PS00973">
    <property type="entry name" value="USP_2"/>
    <property type="match status" value="1"/>
</dbReference>
<dbReference type="GO" id="GO:0006508">
    <property type="term" value="P:proteolysis"/>
    <property type="evidence" value="ECO:0007669"/>
    <property type="project" value="UniProtKB-KW"/>
</dbReference>
<dbReference type="InterPro" id="IPR028889">
    <property type="entry name" value="USP"/>
</dbReference>
<keyword evidence="4 8" id="KW-0833">Ubl conjugation pathway</keyword>
<keyword evidence="3 8" id="KW-0645">Protease</keyword>
<comment type="catalytic activity">
    <reaction evidence="1 8">
        <text>Thiol-dependent hydrolysis of ester, thioester, amide, peptide and isopeptide bonds formed by the C-terminal Gly of ubiquitin (a 76-residue protein attached to proteins as an intracellular targeting signal).</text>
        <dbReference type="EC" id="3.4.19.12"/>
    </reaction>
</comment>
<keyword evidence="6 8" id="KW-0788">Thiol protease</keyword>
<dbReference type="FunFam" id="3.90.70.10:FF:000116">
    <property type="entry name" value="Ubiquitin carboxyl-terminal hydrolase 20"/>
    <property type="match status" value="1"/>
</dbReference>
<dbReference type="SUPFAM" id="SSF54001">
    <property type="entry name" value="Cysteine proteinases"/>
    <property type="match status" value="1"/>
</dbReference>
<evidence type="ECO:0000256" key="4">
    <source>
        <dbReference type="ARBA" id="ARBA00022786"/>
    </source>
</evidence>
<dbReference type="PROSITE" id="PS00972">
    <property type="entry name" value="USP_1"/>
    <property type="match status" value="1"/>
</dbReference>
<name>A0ABD1A1B9_CARAN</name>
<evidence type="ECO:0000256" key="6">
    <source>
        <dbReference type="ARBA" id="ARBA00022807"/>
    </source>
</evidence>
<accession>A0ABD1A1B9</accession>
<reference evidence="11 12" key="1">
    <citation type="submission" date="2024-04" db="EMBL/GenBank/DDBJ databases">
        <title>Genome assembly C_amara_ONT_v2.</title>
        <authorList>
            <person name="Yant L."/>
            <person name="Moore C."/>
            <person name="Slenker M."/>
        </authorList>
    </citation>
    <scope>NUCLEOTIDE SEQUENCE [LARGE SCALE GENOMIC DNA]</scope>
    <source>
        <tissue evidence="11">Leaf</tissue>
    </source>
</reference>
<evidence type="ECO:0000256" key="1">
    <source>
        <dbReference type="ARBA" id="ARBA00000707"/>
    </source>
</evidence>
<dbReference type="Pfam" id="PF00443">
    <property type="entry name" value="UCH"/>
    <property type="match status" value="1"/>
</dbReference>
<feature type="compositionally biased region" description="Acidic residues" evidence="9">
    <location>
        <begin position="70"/>
        <end position="82"/>
    </location>
</feature>
<evidence type="ECO:0000256" key="2">
    <source>
        <dbReference type="ARBA" id="ARBA00009085"/>
    </source>
</evidence>
<keyword evidence="12" id="KW-1185">Reference proteome</keyword>
<dbReference type="InterPro" id="IPR050164">
    <property type="entry name" value="Peptidase_C19"/>
</dbReference>
<comment type="caution">
    <text evidence="11">The sequence shown here is derived from an EMBL/GenBank/DDBJ whole genome shotgun (WGS) entry which is preliminary data.</text>
</comment>